<comment type="caution">
    <text evidence="2">The sequence shown here is derived from an EMBL/GenBank/DDBJ whole genome shotgun (WGS) entry which is preliminary data.</text>
</comment>
<feature type="signal peptide" evidence="1">
    <location>
        <begin position="1"/>
        <end position="18"/>
    </location>
</feature>
<reference evidence="2 3" key="1">
    <citation type="submission" date="2023-07" db="EMBL/GenBank/DDBJ databases">
        <title>Sorghum-associated microbial communities from plants grown in Nebraska, USA.</title>
        <authorList>
            <person name="Schachtman D."/>
        </authorList>
    </citation>
    <scope>NUCLEOTIDE SEQUENCE [LARGE SCALE GENOMIC DNA]</scope>
    <source>
        <strain evidence="2 3">4129</strain>
    </source>
</reference>
<name>A0ABU1YCX2_9FLAO</name>
<feature type="chain" id="PRO_5045056295" description="WG repeat-containing protein" evidence="1">
    <location>
        <begin position="19"/>
        <end position="386"/>
    </location>
</feature>
<evidence type="ECO:0008006" key="4">
    <source>
        <dbReference type="Google" id="ProtNLM"/>
    </source>
</evidence>
<keyword evidence="3" id="KW-1185">Reference proteome</keyword>
<evidence type="ECO:0000256" key="1">
    <source>
        <dbReference type="SAM" id="SignalP"/>
    </source>
</evidence>
<gene>
    <name evidence="2" type="ORF">J2W48_004048</name>
</gene>
<dbReference type="EMBL" id="JAVDWQ010000018">
    <property type="protein sequence ID" value="MDR7212091.1"/>
    <property type="molecule type" value="Genomic_DNA"/>
</dbReference>
<dbReference type="Proteomes" id="UP001269081">
    <property type="component" value="Unassembled WGS sequence"/>
</dbReference>
<evidence type="ECO:0000313" key="3">
    <source>
        <dbReference type="Proteomes" id="UP001269081"/>
    </source>
</evidence>
<dbReference type="RefSeq" id="WP_310283519.1">
    <property type="nucleotide sequence ID" value="NZ_JAVDWQ010000018.1"/>
</dbReference>
<sequence length="386" mass="44929">MKKLLLLFLLFNSTIINSQNKNMETEYKYDQEKLNSAGQREGELIHTSYDGIVDYRHLYKEGKLIWATHYRYSVEGIRPLVGKYKGGNPFDGYFVYKNELEIPIIDYYEKGTFTFQYTCSLLDLISSEGQEFNLKFTKTTFKDNKPQDGLVHSDETKLGSSHLVASEYYKDGKITDVDIWIMAMHYAELIKLKFLPNGYKIYKEVMPNVEDPVIDNKYRSITVEFKNPENGSILFEVENQLILKYDFSYTDLSKITKTSPGLLFYFLTNDKIIVGQYTSQESNKELYEEAYGNNPNIISSIFERMYSQLLPYFSNAGNNDYSLIIGLDKRITTIPLYRDEKGSAITGFLIEKAKESGYYNYIQYEDSKIISQKEALKLETLKELKF</sequence>
<keyword evidence="1" id="KW-0732">Signal</keyword>
<accession>A0ABU1YCX2</accession>
<organism evidence="2 3">
    <name type="scientific">Flavobacterium piscis</name>
    <dbReference type="NCBI Taxonomy" id="1114874"/>
    <lineage>
        <taxon>Bacteria</taxon>
        <taxon>Pseudomonadati</taxon>
        <taxon>Bacteroidota</taxon>
        <taxon>Flavobacteriia</taxon>
        <taxon>Flavobacteriales</taxon>
        <taxon>Flavobacteriaceae</taxon>
        <taxon>Flavobacterium</taxon>
    </lineage>
</organism>
<proteinExistence type="predicted"/>
<evidence type="ECO:0000313" key="2">
    <source>
        <dbReference type="EMBL" id="MDR7212091.1"/>
    </source>
</evidence>
<protein>
    <recommendedName>
        <fullName evidence="4">WG repeat-containing protein</fullName>
    </recommendedName>
</protein>